<protein>
    <recommendedName>
        <fullName evidence="5">GRF-type domain-containing protein</fullName>
    </recommendedName>
</protein>
<keyword evidence="3" id="KW-0862">Zinc</keyword>
<dbReference type="Proteomes" id="UP000516437">
    <property type="component" value="Chromosome 6"/>
</dbReference>
<dbReference type="AlphaFoldDB" id="A0A6A1V9X0"/>
<keyword evidence="8" id="KW-1185">Reference proteome</keyword>
<evidence type="ECO:0000259" key="5">
    <source>
        <dbReference type="PROSITE" id="PS51999"/>
    </source>
</evidence>
<evidence type="ECO:0000313" key="6">
    <source>
        <dbReference type="EMBL" id="KAB1209603.1"/>
    </source>
</evidence>
<proteinExistence type="predicted"/>
<dbReference type="GO" id="GO:0008270">
    <property type="term" value="F:zinc ion binding"/>
    <property type="evidence" value="ECO:0007669"/>
    <property type="project" value="UniProtKB-KW"/>
</dbReference>
<accession>A0A6A1V9X0</accession>
<reference evidence="7 8" key="2">
    <citation type="journal article" date="2019" name="Plant Biotechnol. J.">
        <title>The red bayberry genome and genetic basis of sex determination.</title>
        <authorList>
            <person name="Jia H.M."/>
            <person name="Jia H.J."/>
            <person name="Cai Q.L."/>
            <person name="Wang Y."/>
            <person name="Zhao H.B."/>
            <person name="Yang W.F."/>
            <person name="Wang G.Y."/>
            <person name="Li Y.H."/>
            <person name="Zhan D.L."/>
            <person name="Shen Y.T."/>
            <person name="Niu Q.F."/>
            <person name="Chang L."/>
            <person name="Qiu J."/>
            <person name="Zhao L."/>
            <person name="Xie H.B."/>
            <person name="Fu W.Y."/>
            <person name="Jin J."/>
            <person name="Li X.W."/>
            <person name="Jiao Y."/>
            <person name="Zhou C.C."/>
            <person name="Tu T."/>
            <person name="Chai C.Y."/>
            <person name="Gao J.L."/>
            <person name="Fan L.J."/>
            <person name="van de Weg E."/>
            <person name="Wang J.Y."/>
            <person name="Gao Z.S."/>
        </authorList>
    </citation>
    <scope>NUCLEOTIDE SEQUENCE [LARGE SCALE GENOMIC DNA]</scope>
    <source>
        <tissue evidence="7">Leaves</tissue>
    </source>
</reference>
<evidence type="ECO:0000256" key="1">
    <source>
        <dbReference type="ARBA" id="ARBA00022723"/>
    </source>
</evidence>
<dbReference type="EMBL" id="RXIC02000024">
    <property type="protein sequence ID" value="KAB1209603.1"/>
    <property type="molecule type" value="Genomic_DNA"/>
</dbReference>
<reference evidence="7" key="3">
    <citation type="submission" date="2019-09" db="EMBL/GenBank/DDBJ databases">
        <authorList>
            <person name="Gao Z."/>
        </authorList>
    </citation>
    <scope>NUCLEOTIDE SEQUENCE</scope>
    <source>
        <tissue evidence="7">Leaves</tissue>
    </source>
</reference>
<evidence type="ECO:0000256" key="4">
    <source>
        <dbReference type="PROSITE-ProRule" id="PRU01343"/>
    </source>
</evidence>
<dbReference type="InterPro" id="IPR010666">
    <property type="entry name" value="Znf_GRF"/>
</dbReference>
<evidence type="ECO:0000313" key="8">
    <source>
        <dbReference type="Proteomes" id="UP000516437"/>
    </source>
</evidence>
<reference evidence="7" key="1">
    <citation type="submission" date="2018-07" db="EMBL/GenBank/DDBJ databases">
        <authorList>
            <person name="Gao Z.-S."/>
            <person name="Jia H.-M."/>
            <person name="Jia H.-J."/>
            <person name="Cai Q.-L."/>
            <person name="Wang Y."/>
            <person name="Zhao H.-B."/>
        </authorList>
    </citation>
    <scope>NUCLEOTIDE SEQUENCE</scope>
    <source>
        <tissue evidence="7">Leaves</tissue>
    </source>
</reference>
<sequence>MSTIACTDEKFGRHFWACVKYKDEGHCNYFAWRDPKMCAYGGRVIRQLQAMRGQMLGKQSSWKSIQLELRQQN</sequence>
<keyword evidence="1" id="KW-0479">Metal-binding</keyword>
<comment type="caution">
    <text evidence="7">The sequence shown here is derived from an EMBL/GenBank/DDBJ whole genome shotgun (WGS) entry which is preliminary data.</text>
</comment>
<dbReference type="EMBL" id="RXIC02000024">
    <property type="protein sequence ID" value="KAB1209604.1"/>
    <property type="molecule type" value="Genomic_DNA"/>
</dbReference>
<organism evidence="7 8">
    <name type="scientific">Morella rubra</name>
    <name type="common">Chinese bayberry</name>
    <dbReference type="NCBI Taxonomy" id="262757"/>
    <lineage>
        <taxon>Eukaryota</taxon>
        <taxon>Viridiplantae</taxon>
        <taxon>Streptophyta</taxon>
        <taxon>Embryophyta</taxon>
        <taxon>Tracheophyta</taxon>
        <taxon>Spermatophyta</taxon>
        <taxon>Magnoliopsida</taxon>
        <taxon>eudicotyledons</taxon>
        <taxon>Gunneridae</taxon>
        <taxon>Pentapetalae</taxon>
        <taxon>rosids</taxon>
        <taxon>fabids</taxon>
        <taxon>Fagales</taxon>
        <taxon>Myricaceae</taxon>
        <taxon>Morella</taxon>
    </lineage>
</organism>
<evidence type="ECO:0000256" key="2">
    <source>
        <dbReference type="ARBA" id="ARBA00022771"/>
    </source>
</evidence>
<evidence type="ECO:0000256" key="3">
    <source>
        <dbReference type="ARBA" id="ARBA00022833"/>
    </source>
</evidence>
<evidence type="ECO:0000313" key="7">
    <source>
        <dbReference type="EMBL" id="KAB1209604.1"/>
    </source>
</evidence>
<name>A0A6A1V9X0_9ROSI</name>
<dbReference type="OrthoDB" id="2822301at2759"/>
<keyword evidence="2 4" id="KW-0863">Zinc-finger</keyword>
<dbReference type="PROSITE" id="PS51999">
    <property type="entry name" value="ZF_GRF"/>
    <property type="match status" value="1"/>
</dbReference>
<gene>
    <name evidence="6" type="ORF">CJ030_MR6G003938</name>
    <name evidence="7" type="ORF">CJ030_MR6G003939</name>
</gene>
<feature type="domain" description="GRF-type" evidence="5">
    <location>
        <begin position="1"/>
        <end position="36"/>
    </location>
</feature>